<organism evidence="1 2">
    <name type="scientific">[Emmonsia] crescens</name>
    <dbReference type="NCBI Taxonomy" id="73230"/>
    <lineage>
        <taxon>Eukaryota</taxon>
        <taxon>Fungi</taxon>
        <taxon>Dikarya</taxon>
        <taxon>Ascomycota</taxon>
        <taxon>Pezizomycotina</taxon>
        <taxon>Eurotiomycetes</taxon>
        <taxon>Eurotiomycetidae</taxon>
        <taxon>Onygenales</taxon>
        <taxon>Ajellomycetaceae</taxon>
        <taxon>Emergomyces</taxon>
    </lineage>
</organism>
<accession>A0A0G2HZL2</accession>
<protein>
    <submittedName>
        <fullName evidence="1">Uncharacterized protein</fullName>
    </submittedName>
</protein>
<dbReference type="Proteomes" id="UP000034164">
    <property type="component" value="Unassembled WGS sequence"/>
</dbReference>
<sequence>MKDVNDRYESCGYAKFMNDALQFPPTGKLPTAPNGSECIGAPFPRAGQTTTSTEPMCRKPSTPCPTNYMVCSGQYEFFPGDDKSSPSGLGPLPNVIEKTNNTIIGHGALDFLLF</sequence>
<proteinExistence type="predicted"/>
<reference evidence="2" key="1">
    <citation type="journal article" date="2015" name="PLoS Genet.">
        <title>The dynamic genome and transcriptome of the human fungal pathogen Blastomyces and close relative Emmonsia.</title>
        <authorList>
            <person name="Munoz J.F."/>
            <person name="Gauthier G.M."/>
            <person name="Desjardins C.A."/>
            <person name="Gallo J.E."/>
            <person name="Holder J."/>
            <person name="Sullivan T.D."/>
            <person name="Marty A.J."/>
            <person name="Carmen J.C."/>
            <person name="Chen Z."/>
            <person name="Ding L."/>
            <person name="Gujja S."/>
            <person name="Magrini V."/>
            <person name="Misas E."/>
            <person name="Mitreva M."/>
            <person name="Priest M."/>
            <person name="Saif S."/>
            <person name="Whiston E.A."/>
            <person name="Young S."/>
            <person name="Zeng Q."/>
            <person name="Goldman W.E."/>
            <person name="Mardis E.R."/>
            <person name="Taylor J.W."/>
            <person name="McEwen J.G."/>
            <person name="Clay O.K."/>
            <person name="Klein B.S."/>
            <person name="Cuomo C.A."/>
        </authorList>
    </citation>
    <scope>NUCLEOTIDE SEQUENCE [LARGE SCALE GENOMIC DNA]</scope>
    <source>
        <strain evidence="2">UAMH 3008</strain>
    </source>
</reference>
<comment type="caution">
    <text evidence="1">The sequence shown here is derived from an EMBL/GenBank/DDBJ whole genome shotgun (WGS) entry which is preliminary data.</text>
</comment>
<dbReference type="VEuPathDB" id="FungiDB:EMCG_02138"/>
<dbReference type="OrthoDB" id="443318at2759"/>
<dbReference type="EMBL" id="LCZI01000968">
    <property type="protein sequence ID" value="KKZ63553.1"/>
    <property type="molecule type" value="Genomic_DNA"/>
</dbReference>
<gene>
    <name evidence="1" type="ORF">EMCG_02138</name>
</gene>
<dbReference type="AlphaFoldDB" id="A0A0G2HZL2"/>
<evidence type="ECO:0000313" key="1">
    <source>
        <dbReference type="EMBL" id="KKZ63553.1"/>
    </source>
</evidence>
<evidence type="ECO:0000313" key="2">
    <source>
        <dbReference type="Proteomes" id="UP000034164"/>
    </source>
</evidence>
<name>A0A0G2HZL2_9EURO</name>